<evidence type="ECO:0000256" key="1">
    <source>
        <dbReference type="ARBA" id="ARBA00022723"/>
    </source>
</evidence>
<dbReference type="PANTHER" id="PTHR43102:SF2">
    <property type="entry name" value="GAF DOMAIN-CONTAINING PROTEIN"/>
    <property type="match status" value="1"/>
</dbReference>
<dbReference type="InterPro" id="IPR011011">
    <property type="entry name" value="Znf_FYVE_PHD"/>
</dbReference>
<dbReference type="Pfam" id="PF01363">
    <property type="entry name" value="FYVE"/>
    <property type="match status" value="1"/>
</dbReference>
<protein>
    <recommendedName>
        <fullName evidence="6">FYVE-type domain-containing protein</fullName>
    </recommendedName>
</protein>
<dbReference type="AlphaFoldDB" id="A0AAD5QAS7"/>
<keyword evidence="2 4" id="KW-0863">Zinc-finger</keyword>
<dbReference type="PROSITE" id="PS50178">
    <property type="entry name" value="ZF_FYVE"/>
    <property type="match status" value="1"/>
</dbReference>
<dbReference type="SUPFAM" id="SSF57903">
    <property type="entry name" value="FYVE/PHD zinc finger"/>
    <property type="match status" value="1"/>
</dbReference>
<dbReference type="InterPro" id="IPR013083">
    <property type="entry name" value="Znf_RING/FYVE/PHD"/>
</dbReference>
<dbReference type="InterPro" id="IPR017455">
    <property type="entry name" value="Znf_FYVE-rel"/>
</dbReference>
<feature type="compositionally biased region" description="Acidic residues" evidence="5">
    <location>
        <begin position="154"/>
        <end position="166"/>
    </location>
</feature>
<dbReference type="InterPro" id="IPR029016">
    <property type="entry name" value="GAF-like_dom_sf"/>
</dbReference>
<keyword evidence="8" id="KW-1185">Reference proteome</keyword>
<evidence type="ECO:0000256" key="5">
    <source>
        <dbReference type="SAM" id="MobiDB-lite"/>
    </source>
</evidence>
<dbReference type="GO" id="GO:0008270">
    <property type="term" value="F:zinc ion binding"/>
    <property type="evidence" value="ECO:0007669"/>
    <property type="project" value="UniProtKB-KW"/>
</dbReference>
<sequence length="906" mass="99274">MVGHGQSHSHVHVHTQSHGHSHSAKTASSCSSSSAGSAAHLPQHMYFLEGGLLVVSNLLKTDAWVHDGDRSHCNICVQQFLPFRRRHHCRTCGEVVCGSCSAQRKIHLTEVNVECSTRVCSFCMIRATDAAINANEAVRRETLLLRHSRQVSTIDEEDDEQDDDDGAPTNQHGDDPPTRPQRPPHGRVSVPVPVAAAPSASRLSKQWSMLSMESELTDGSVVQIWPPPVSDTEELARLQVARHSTIRTAERDPTMSLLVSIVARTLECPVAFIGILEDDANLWFKASVGWDRTHIPRDDCVAALLNKTMVAADTNVDKHFHAATLTIGASPMRYYAGAPIRVLGQCIGAVAAIDITPHWTTSASMRSTLEAVANIVSEVLEQRVDNNGRNSEPLMSLPRPLSSFLTLSSDSTSSSAVTMLPVTPPALPSSAPAAISPMLRKTASLSSCGSASTFADLNDSLQEFAGIDPLLSSSESEGDDEDDDIIESTMGSAVHPWPSFLQGGAPTRMSIPRFSLAIPSGPPELGDNIAKAMDFFQVLQSSRWMMREADEDIRAFEMSTQGRQFTKSHATVHGDCTHVIAALQTYDDARVYADLFTSVTQRRQRLCVNTWVDHVQLRAGTTRDDADAGYYYSEVRVVSHWRQYPDGSHVIVAFNDSNPDLLLMVEDFLFGWFIAPVSSSRKVGPTTGDNYVNVSCIVGQPAPLDIGAHDNQCLEENLSLQLLRRLQQSLPLHYDVRASLDPSPPTADNQSGHQEELDMDLSFQLPSPLMASLDESSTTDFHDVWTPPAALVGKRGNAETRTRCASSHETLVATESPSTVVTLRQKFSTDVVSNLNENERMMLDLLDKTISTQEVLAAQQHVMANVMDYHGTQLQRISNAIDRVETILSHNGDKLRRLQNRHSISS</sequence>
<name>A0AAD5QAS7_PYTIN</name>
<feature type="compositionally biased region" description="Basic residues" evidence="5">
    <location>
        <begin position="7"/>
        <end position="23"/>
    </location>
</feature>
<comment type="caution">
    <text evidence="7">The sequence shown here is derived from an EMBL/GenBank/DDBJ whole genome shotgun (WGS) entry which is preliminary data.</text>
</comment>
<dbReference type="EMBL" id="JAKCXM010000130">
    <property type="protein sequence ID" value="KAJ0401384.1"/>
    <property type="molecule type" value="Genomic_DNA"/>
</dbReference>
<dbReference type="SUPFAM" id="SSF55781">
    <property type="entry name" value="GAF domain-like"/>
    <property type="match status" value="1"/>
</dbReference>
<feature type="region of interest" description="Disordered" evidence="5">
    <location>
        <begin position="1"/>
        <end position="30"/>
    </location>
</feature>
<dbReference type="SMART" id="SM00064">
    <property type="entry name" value="FYVE"/>
    <property type="match status" value="1"/>
</dbReference>
<accession>A0AAD5QAS7</accession>
<evidence type="ECO:0000256" key="4">
    <source>
        <dbReference type="PROSITE-ProRule" id="PRU00091"/>
    </source>
</evidence>
<organism evidence="7 8">
    <name type="scientific">Pythium insidiosum</name>
    <name type="common">Pythiosis disease agent</name>
    <dbReference type="NCBI Taxonomy" id="114742"/>
    <lineage>
        <taxon>Eukaryota</taxon>
        <taxon>Sar</taxon>
        <taxon>Stramenopiles</taxon>
        <taxon>Oomycota</taxon>
        <taxon>Peronosporomycetes</taxon>
        <taxon>Pythiales</taxon>
        <taxon>Pythiaceae</taxon>
        <taxon>Pythium</taxon>
    </lineage>
</organism>
<dbReference type="InterPro" id="IPR003018">
    <property type="entry name" value="GAF"/>
</dbReference>
<reference evidence="7" key="1">
    <citation type="submission" date="2021-12" db="EMBL/GenBank/DDBJ databases">
        <title>Prjna785345.</title>
        <authorList>
            <person name="Rujirawat T."/>
            <person name="Krajaejun T."/>
        </authorList>
    </citation>
    <scope>NUCLEOTIDE SEQUENCE</scope>
    <source>
        <strain evidence="7">Pi057C3</strain>
    </source>
</reference>
<feature type="region of interest" description="Disordered" evidence="5">
    <location>
        <begin position="149"/>
        <end position="191"/>
    </location>
</feature>
<keyword evidence="3" id="KW-0862">Zinc</keyword>
<dbReference type="Pfam" id="PF01590">
    <property type="entry name" value="GAF"/>
    <property type="match status" value="1"/>
</dbReference>
<evidence type="ECO:0000313" key="8">
    <source>
        <dbReference type="Proteomes" id="UP001209570"/>
    </source>
</evidence>
<dbReference type="PANTHER" id="PTHR43102">
    <property type="entry name" value="SLR1143 PROTEIN"/>
    <property type="match status" value="1"/>
</dbReference>
<dbReference type="Gene3D" id="3.30.450.40">
    <property type="match status" value="1"/>
</dbReference>
<evidence type="ECO:0000256" key="3">
    <source>
        <dbReference type="ARBA" id="ARBA00022833"/>
    </source>
</evidence>
<evidence type="ECO:0000313" key="7">
    <source>
        <dbReference type="EMBL" id="KAJ0401384.1"/>
    </source>
</evidence>
<gene>
    <name evidence="7" type="ORF">P43SY_001322</name>
</gene>
<dbReference type="InterPro" id="IPR000306">
    <property type="entry name" value="Znf_FYVE"/>
</dbReference>
<dbReference type="Gene3D" id="3.30.40.10">
    <property type="entry name" value="Zinc/RING finger domain, C3HC4 (zinc finger)"/>
    <property type="match status" value="1"/>
</dbReference>
<keyword evidence="1" id="KW-0479">Metal-binding</keyword>
<evidence type="ECO:0000259" key="6">
    <source>
        <dbReference type="PROSITE" id="PS50178"/>
    </source>
</evidence>
<proteinExistence type="predicted"/>
<evidence type="ECO:0000256" key="2">
    <source>
        <dbReference type="ARBA" id="ARBA00022771"/>
    </source>
</evidence>
<dbReference type="Proteomes" id="UP001209570">
    <property type="component" value="Unassembled WGS sequence"/>
</dbReference>
<feature type="domain" description="FYVE-type" evidence="6">
    <location>
        <begin position="67"/>
        <end position="128"/>
    </location>
</feature>
<feature type="region of interest" description="Disordered" evidence="5">
    <location>
        <begin position="737"/>
        <end position="756"/>
    </location>
</feature>